<name>A0A8B8B2U1_CRAVI</name>
<dbReference type="SUPFAM" id="SSF48403">
    <property type="entry name" value="Ankyrin repeat"/>
    <property type="match status" value="1"/>
</dbReference>
<accession>A0A8B8B2U1</accession>
<keyword evidence="1" id="KW-1185">Reference proteome</keyword>
<sequence>MLLAIRSTSERDIDEKDQGNLTASFIAAAYGNDQSLAALVDWGANIHFERSQPLYNDILPHQDPLNVSSYIFQWGYNLANIASQNGHVNVIKVLLKHRINICHENSIGLNSFHLASEHGHTSILRIFISTSKCNWKISFQSSLYLASKNGHLNVVAYLLSLNAVDKCVHCSDTMYWIPKGKVRLQSNFPYQKMPNWYFKNFVLKEDTQLFFCQSALDIAVQNRHFDIVKILANETVNALKCINARGMTPLITAAAFEHDDIVLYFLQARYSLNDTCREMQKSRFNIDNNEQSGDRLCVKGLSFWHMLAIYASEKLWRSS</sequence>
<dbReference type="Gene3D" id="1.25.40.20">
    <property type="entry name" value="Ankyrin repeat-containing domain"/>
    <property type="match status" value="2"/>
</dbReference>
<reference evidence="2" key="1">
    <citation type="submission" date="2025-08" db="UniProtKB">
        <authorList>
            <consortium name="RefSeq"/>
        </authorList>
    </citation>
    <scope>IDENTIFICATION</scope>
    <source>
        <tissue evidence="2">Whole sample</tissue>
    </source>
</reference>
<dbReference type="InterPro" id="IPR036770">
    <property type="entry name" value="Ankyrin_rpt-contain_sf"/>
</dbReference>
<dbReference type="PANTHER" id="PTHR44207">
    <property type="entry name" value="SURFACE ANTIGEN BSPA-LIKE-RELATED"/>
    <property type="match status" value="1"/>
</dbReference>
<proteinExistence type="predicted"/>
<dbReference type="RefSeq" id="XP_022296949.1">
    <property type="nucleotide sequence ID" value="XM_022441241.1"/>
</dbReference>
<dbReference type="Proteomes" id="UP000694844">
    <property type="component" value="Chromosome 8"/>
</dbReference>
<dbReference type="InterPro" id="IPR002110">
    <property type="entry name" value="Ankyrin_rpt"/>
</dbReference>
<dbReference type="AlphaFoldDB" id="A0A8B8B2U1"/>
<dbReference type="Pfam" id="PF12796">
    <property type="entry name" value="Ank_2"/>
    <property type="match status" value="2"/>
</dbReference>
<gene>
    <name evidence="2" type="primary">LOC111106520</name>
</gene>
<organism evidence="1 2">
    <name type="scientific">Crassostrea virginica</name>
    <name type="common">Eastern oyster</name>
    <dbReference type="NCBI Taxonomy" id="6565"/>
    <lineage>
        <taxon>Eukaryota</taxon>
        <taxon>Metazoa</taxon>
        <taxon>Spiralia</taxon>
        <taxon>Lophotrochozoa</taxon>
        <taxon>Mollusca</taxon>
        <taxon>Bivalvia</taxon>
        <taxon>Autobranchia</taxon>
        <taxon>Pteriomorphia</taxon>
        <taxon>Ostreida</taxon>
        <taxon>Ostreoidea</taxon>
        <taxon>Ostreidae</taxon>
        <taxon>Crassostrea</taxon>
    </lineage>
</organism>
<evidence type="ECO:0000313" key="1">
    <source>
        <dbReference type="Proteomes" id="UP000694844"/>
    </source>
</evidence>
<protein>
    <submittedName>
        <fullName evidence="2">Uncharacterized protein LOC111106520 isoform X2</fullName>
    </submittedName>
</protein>
<dbReference type="SMART" id="SM00248">
    <property type="entry name" value="ANK"/>
    <property type="match status" value="6"/>
</dbReference>
<dbReference type="GeneID" id="111106520"/>
<dbReference type="PANTHER" id="PTHR44207:SF2">
    <property type="entry name" value="REPEAT PROTEIN, PUTATIVE-RELATED"/>
    <property type="match status" value="1"/>
</dbReference>
<evidence type="ECO:0000313" key="2">
    <source>
        <dbReference type="RefSeq" id="XP_022296949.1"/>
    </source>
</evidence>